<dbReference type="PANTHER" id="PTHR43747">
    <property type="entry name" value="FAD-BINDING PROTEIN"/>
    <property type="match status" value="1"/>
</dbReference>
<evidence type="ECO:0000313" key="3">
    <source>
        <dbReference type="Proteomes" id="UP001139971"/>
    </source>
</evidence>
<organism evidence="2 3">
    <name type="scientific">Tahibacter soli</name>
    <dbReference type="NCBI Taxonomy" id="2983605"/>
    <lineage>
        <taxon>Bacteria</taxon>
        <taxon>Pseudomonadati</taxon>
        <taxon>Pseudomonadota</taxon>
        <taxon>Gammaproteobacteria</taxon>
        <taxon>Lysobacterales</taxon>
        <taxon>Rhodanobacteraceae</taxon>
        <taxon>Tahibacter</taxon>
    </lineage>
</organism>
<dbReference type="PANTHER" id="PTHR43747:SF1">
    <property type="entry name" value="SLR1998 PROTEIN"/>
    <property type="match status" value="1"/>
</dbReference>
<protein>
    <submittedName>
        <fullName evidence="2">Tryptophan 7-halogenase</fullName>
    </submittedName>
</protein>
<dbReference type="SUPFAM" id="SSF51905">
    <property type="entry name" value="FAD/NAD(P)-binding domain"/>
    <property type="match status" value="1"/>
</dbReference>
<comment type="caution">
    <text evidence="2">The sequence shown here is derived from an EMBL/GenBank/DDBJ whole genome shotgun (WGS) entry which is preliminary data.</text>
</comment>
<dbReference type="GO" id="GO:0071949">
    <property type="term" value="F:FAD binding"/>
    <property type="evidence" value="ECO:0007669"/>
    <property type="project" value="InterPro"/>
</dbReference>
<proteinExistence type="predicted"/>
<dbReference type="RefSeq" id="WP_263545067.1">
    <property type="nucleotide sequence ID" value="NZ_JAOVZO020000014.1"/>
</dbReference>
<dbReference type="EMBL" id="JAOVZO020000014">
    <property type="protein sequence ID" value="MDC8012599.1"/>
    <property type="molecule type" value="Genomic_DNA"/>
</dbReference>
<evidence type="ECO:0000259" key="1">
    <source>
        <dbReference type="Pfam" id="PF01494"/>
    </source>
</evidence>
<feature type="domain" description="FAD-binding" evidence="1">
    <location>
        <begin position="4"/>
        <end position="184"/>
    </location>
</feature>
<accession>A0A9X4BJX1</accession>
<dbReference type="Proteomes" id="UP001139971">
    <property type="component" value="Unassembled WGS sequence"/>
</dbReference>
<reference evidence="2" key="1">
    <citation type="submission" date="2023-02" db="EMBL/GenBank/DDBJ databases">
        <title>Tahibacter soli sp. nov. isolated from soil.</title>
        <authorList>
            <person name="Baek J.H."/>
            <person name="Lee J.K."/>
            <person name="Choi D.G."/>
            <person name="Jeon C.O."/>
        </authorList>
    </citation>
    <scope>NUCLEOTIDE SEQUENCE</scope>
    <source>
        <strain evidence="2">BL</strain>
    </source>
</reference>
<dbReference type="Pfam" id="PF01494">
    <property type="entry name" value="FAD_binding_3"/>
    <property type="match status" value="1"/>
</dbReference>
<name>A0A9X4BJX1_9GAMM</name>
<dbReference type="Gene3D" id="3.30.9.100">
    <property type="match status" value="1"/>
</dbReference>
<dbReference type="InterPro" id="IPR050816">
    <property type="entry name" value="Flavin-dep_Halogenase_NPB"/>
</dbReference>
<evidence type="ECO:0000313" key="2">
    <source>
        <dbReference type="EMBL" id="MDC8012599.1"/>
    </source>
</evidence>
<dbReference type="InterPro" id="IPR036188">
    <property type="entry name" value="FAD/NAD-bd_sf"/>
</dbReference>
<dbReference type="Gene3D" id="3.50.50.60">
    <property type="entry name" value="FAD/NAD(P)-binding domain"/>
    <property type="match status" value="1"/>
</dbReference>
<keyword evidence="3" id="KW-1185">Reference proteome</keyword>
<feature type="non-terminal residue" evidence="2">
    <location>
        <position position="385"/>
    </location>
</feature>
<gene>
    <name evidence="2" type="ORF">OD750_008570</name>
</gene>
<sequence>MERYDIAIAGGGPAGSAAAIALAREGLRVLVADAAPPNAFKTRAFKIGEGLPPNARSLLRELRIAEPALAACTVPSYGTLAAWGSHTLHANDTLFGVHGAGYSLDRAAFDATLRDAAAAAGAEIVGDARLVLVDDAARDDVRLTLRTSNGERAIRCRRAIDAGGRAASLSRRAGAARHRDDALVAFYLRLAATRDGDASGSTLVEAVPDGWWYSVRLPRGGRLVAFLGDAPDADRRRLLSVDGLWSKLGETTHLQALCAAHGYRPNGTPRGADASGGRLDRAAGDGWLAVGDAALAFDPLSSKGIANALYTGLAGARATRAVLAGDEAAAAGYAAHVAAIHAAYRAQLAQIYALETRWPHAPFWRRRQTVPDRAHRSPSTAPDSP</sequence>
<dbReference type="InterPro" id="IPR002938">
    <property type="entry name" value="FAD-bd"/>
</dbReference>
<dbReference type="AlphaFoldDB" id="A0A9X4BJX1"/>
<dbReference type="PRINTS" id="PR00420">
    <property type="entry name" value="RNGMNOXGNASE"/>
</dbReference>